<evidence type="ECO:0000256" key="1">
    <source>
        <dbReference type="ARBA" id="ARBA00005614"/>
    </source>
</evidence>
<evidence type="ECO:0000313" key="8">
    <source>
        <dbReference type="Proteomes" id="UP001225316"/>
    </source>
</evidence>
<dbReference type="InterPro" id="IPR001792">
    <property type="entry name" value="Acylphosphatase-like_dom"/>
</dbReference>
<feature type="domain" description="Acylphosphatase-like" evidence="6">
    <location>
        <begin position="1"/>
        <end position="86"/>
    </location>
</feature>
<dbReference type="PANTHER" id="PTHR47268">
    <property type="entry name" value="ACYLPHOSPHATASE"/>
    <property type="match status" value="1"/>
</dbReference>
<keyword evidence="8" id="KW-1185">Reference proteome</keyword>
<dbReference type="Pfam" id="PF00708">
    <property type="entry name" value="Acylphosphatase"/>
    <property type="match status" value="1"/>
</dbReference>
<evidence type="ECO:0000256" key="2">
    <source>
        <dbReference type="ARBA" id="ARBA00012150"/>
    </source>
</evidence>
<keyword evidence="4 7" id="KW-0378">Hydrolase</keyword>
<protein>
    <recommendedName>
        <fullName evidence="2 4">acylphosphatase</fullName>
        <ecNumber evidence="2 4">3.6.1.7</ecNumber>
    </recommendedName>
</protein>
<evidence type="ECO:0000256" key="5">
    <source>
        <dbReference type="RuleBase" id="RU004168"/>
    </source>
</evidence>
<comment type="catalytic activity">
    <reaction evidence="3 4">
        <text>an acyl phosphate + H2O = a carboxylate + phosphate + H(+)</text>
        <dbReference type="Rhea" id="RHEA:14965"/>
        <dbReference type="ChEBI" id="CHEBI:15377"/>
        <dbReference type="ChEBI" id="CHEBI:15378"/>
        <dbReference type="ChEBI" id="CHEBI:29067"/>
        <dbReference type="ChEBI" id="CHEBI:43474"/>
        <dbReference type="ChEBI" id="CHEBI:59918"/>
        <dbReference type="EC" id="3.6.1.7"/>
    </reaction>
</comment>
<evidence type="ECO:0000313" key="7">
    <source>
        <dbReference type="EMBL" id="MDQ8207250.1"/>
    </source>
</evidence>
<dbReference type="EMBL" id="JARXHW010000012">
    <property type="protein sequence ID" value="MDQ8207250.1"/>
    <property type="molecule type" value="Genomic_DNA"/>
</dbReference>
<organism evidence="7 8">
    <name type="scientific">Thalassobacterium maritimum</name>
    <dbReference type="NCBI Taxonomy" id="3041265"/>
    <lineage>
        <taxon>Bacteria</taxon>
        <taxon>Pseudomonadati</taxon>
        <taxon>Verrucomicrobiota</taxon>
        <taxon>Opitutia</taxon>
        <taxon>Puniceicoccales</taxon>
        <taxon>Coraliomargaritaceae</taxon>
        <taxon>Thalassobacterium</taxon>
    </lineage>
</organism>
<reference evidence="7 8" key="1">
    <citation type="submission" date="2023-04" db="EMBL/GenBank/DDBJ databases">
        <title>A novel bacteria isolated from coastal sediment.</title>
        <authorList>
            <person name="Liu X.-J."/>
            <person name="Du Z.-J."/>
        </authorList>
    </citation>
    <scope>NUCLEOTIDE SEQUENCE [LARGE SCALE GENOMIC DNA]</scope>
    <source>
        <strain evidence="7 8">SDUM461003</strain>
    </source>
</reference>
<dbReference type="SUPFAM" id="SSF54975">
    <property type="entry name" value="Acylphosphatase/BLUF domain-like"/>
    <property type="match status" value="1"/>
</dbReference>
<dbReference type="EC" id="3.6.1.7" evidence="2 4"/>
<feature type="active site" evidence="4">
    <location>
        <position position="15"/>
    </location>
</feature>
<evidence type="ECO:0000256" key="4">
    <source>
        <dbReference type="PROSITE-ProRule" id="PRU00520"/>
    </source>
</evidence>
<gene>
    <name evidence="7" type="ORF">QEH52_07010</name>
</gene>
<dbReference type="PROSITE" id="PS51160">
    <property type="entry name" value="ACYLPHOSPHATASE_3"/>
    <property type="match status" value="1"/>
</dbReference>
<evidence type="ECO:0000259" key="6">
    <source>
        <dbReference type="PROSITE" id="PS51160"/>
    </source>
</evidence>
<dbReference type="RefSeq" id="WP_308949385.1">
    <property type="nucleotide sequence ID" value="NZ_JARXHW010000012.1"/>
</dbReference>
<feature type="active site" evidence="4">
    <location>
        <position position="33"/>
    </location>
</feature>
<dbReference type="InterPro" id="IPR036046">
    <property type="entry name" value="Acylphosphatase-like_dom_sf"/>
</dbReference>
<accession>A0ABU1ASW3</accession>
<dbReference type="Proteomes" id="UP001225316">
    <property type="component" value="Unassembled WGS sequence"/>
</dbReference>
<dbReference type="PANTHER" id="PTHR47268:SF4">
    <property type="entry name" value="ACYLPHOSPHATASE"/>
    <property type="match status" value="1"/>
</dbReference>
<sequence length="86" mass="9766">MNCWFEGHVQGVGFRYQTVSVAKGFEVTGNVRNLIDGRVLLYAEGAEAEVREFQAEVAFELQDYIRETEIQTDSGARACQSFRIEQ</sequence>
<dbReference type="InterPro" id="IPR020456">
    <property type="entry name" value="Acylphosphatase"/>
</dbReference>
<comment type="caution">
    <text evidence="7">The sequence shown here is derived from an EMBL/GenBank/DDBJ whole genome shotgun (WGS) entry which is preliminary data.</text>
</comment>
<dbReference type="Gene3D" id="3.30.70.100">
    <property type="match status" value="1"/>
</dbReference>
<evidence type="ECO:0000256" key="3">
    <source>
        <dbReference type="ARBA" id="ARBA00047645"/>
    </source>
</evidence>
<comment type="similarity">
    <text evidence="1 5">Belongs to the acylphosphatase family.</text>
</comment>
<proteinExistence type="inferred from homology"/>
<dbReference type="GO" id="GO:0003998">
    <property type="term" value="F:acylphosphatase activity"/>
    <property type="evidence" value="ECO:0007669"/>
    <property type="project" value="UniProtKB-EC"/>
</dbReference>
<name>A0ABU1ASW3_9BACT</name>